<dbReference type="GeneID" id="84574487"/>
<organism evidence="1 2">
    <name type="scientific">Corynebacterium matruchotii</name>
    <dbReference type="NCBI Taxonomy" id="43768"/>
    <lineage>
        <taxon>Bacteria</taxon>
        <taxon>Bacillati</taxon>
        <taxon>Actinomycetota</taxon>
        <taxon>Actinomycetes</taxon>
        <taxon>Mycobacteriales</taxon>
        <taxon>Corynebacteriaceae</taxon>
        <taxon>Corynebacterium</taxon>
    </lineage>
</organism>
<name>A0A6H9XNV7_9CORY</name>
<gene>
    <name evidence="1" type="ORF">NCTC10254_02513</name>
</gene>
<protein>
    <submittedName>
        <fullName evidence="1">Uncharacterized protein</fullName>
    </submittedName>
</protein>
<evidence type="ECO:0000313" key="1">
    <source>
        <dbReference type="EMBL" id="SPW33974.1"/>
    </source>
</evidence>
<reference evidence="1 2" key="1">
    <citation type="submission" date="2018-06" db="EMBL/GenBank/DDBJ databases">
        <authorList>
            <consortium name="Pathogen Informatics"/>
            <person name="Doyle S."/>
        </authorList>
    </citation>
    <scope>NUCLEOTIDE SEQUENCE [LARGE SCALE GENOMIC DNA]</scope>
    <source>
        <strain evidence="1 2">NCTC10254</strain>
    </source>
</reference>
<dbReference type="RefSeq" id="WP_040431955.1">
    <property type="nucleotide sequence ID" value="NZ_CAUOYC010000012.1"/>
</dbReference>
<accession>A0A6H9XNV7</accession>
<proteinExistence type="predicted"/>
<comment type="caution">
    <text evidence="1">The sequence shown here is derived from an EMBL/GenBank/DDBJ whole genome shotgun (WGS) entry which is preliminary data.</text>
</comment>
<dbReference type="EMBL" id="UARK01000035">
    <property type="protein sequence ID" value="SPW33974.1"/>
    <property type="molecule type" value="Genomic_DNA"/>
</dbReference>
<sequence>MNLEHLLHALTNHPDIQSATFGPAPNGLLDWDVITITFTDDTLRLLNVNVAQPTYPGETEAECVERVLKLVFNSEAETVVRESSLTDTLPLVRSADYFADLKQASPEAFAWLTDFIGFGLAFDLPTTLRVVSTQDLPPDHDAATNMELCHAAVANLRALAGEVTLSDIGLGPNILTMSEPAGHELAWFADVATMSDLLSNLRQRTNSEWVVIPARRNQILLVNTESSESEWSTFLDVIEDAFRYHDVVYPVPHIIVDGQWVEPVFDDPTDVGRRLRRLQMAARHQTYEEIPALLREQTGCEMASFEVMTSDIDDSHSVPETYSIAYVDTNSAATSVPATNFMAFRHDTGSIFVPSSLLMERLPRLYQRQEGVYPPRFLVPHPTPEEWRQLQELAL</sequence>
<dbReference type="Proteomes" id="UP000249886">
    <property type="component" value="Unassembled WGS sequence"/>
</dbReference>
<evidence type="ECO:0000313" key="2">
    <source>
        <dbReference type="Proteomes" id="UP000249886"/>
    </source>
</evidence>
<dbReference type="AlphaFoldDB" id="A0A6H9XNV7"/>